<dbReference type="EMBL" id="LCRD01000044">
    <property type="protein sequence ID" value="KKW29448.1"/>
    <property type="molecule type" value="Genomic_DNA"/>
</dbReference>
<dbReference type="Proteomes" id="UP000034846">
    <property type="component" value="Unassembled WGS sequence"/>
</dbReference>
<organism evidence="1 2">
    <name type="scientific">Candidatus Uhrbacteria bacterium GW2011_GWD2_52_7</name>
    <dbReference type="NCBI Taxonomy" id="1618989"/>
    <lineage>
        <taxon>Bacteria</taxon>
        <taxon>Candidatus Uhriibacteriota</taxon>
    </lineage>
</organism>
<proteinExistence type="predicted"/>
<dbReference type="AlphaFoldDB" id="A0A0G1XDT3"/>
<protein>
    <submittedName>
        <fullName evidence="1">Uncharacterized protein</fullName>
    </submittedName>
</protein>
<sequence length="255" mass="29112">MKRYIQPENDLSPKNRELINRAWDALVAHVDRTSHVEGNIERRAALYSLEVVKNKLFEDQAWVQKSLASTLAALLPKHLGPVVASWPLDAFRLGMEWLQERAISAGLEEGKGAPSIVSTLRHFEHVCQNELVLNLHECVATPQVHDFIKHALIEEGWRGTWTGNLEQVDRVTRVILVPANASYGIYSLRMSGLMQVTSDLLGIDEPFDRWYLVTELESELTAEMERRRMEAQELTIKAANLFKSANQIRTYLNRL</sequence>
<evidence type="ECO:0000313" key="1">
    <source>
        <dbReference type="EMBL" id="KKW29448.1"/>
    </source>
</evidence>
<reference evidence="1 2" key="1">
    <citation type="journal article" date="2015" name="Nature">
        <title>rRNA introns, odd ribosomes, and small enigmatic genomes across a large radiation of phyla.</title>
        <authorList>
            <person name="Brown C.T."/>
            <person name="Hug L.A."/>
            <person name="Thomas B.C."/>
            <person name="Sharon I."/>
            <person name="Castelle C.J."/>
            <person name="Singh A."/>
            <person name="Wilkins M.J."/>
            <person name="Williams K.H."/>
            <person name="Banfield J.F."/>
        </authorList>
    </citation>
    <scope>NUCLEOTIDE SEQUENCE [LARGE SCALE GENOMIC DNA]</scope>
</reference>
<gene>
    <name evidence="1" type="ORF">UY72_C0044G0005</name>
</gene>
<evidence type="ECO:0000313" key="2">
    <source>
        <dbReference type="Proteomes" id="UP000034846"/>
    </source>
</evidence>
<name>A0A0G1XDT3_9BACT</name>
<accession>A0A0G1XDT3</accession>
<comment type="caution">
    <text evidence="1">The sequence shown here is derived from an EMBL/GenBank/DDBJ whole genome shotgun (WGS) entry which is preliminary data.</text>
</comment>